<dbReference type="OMA" id="FCQESGF"/>
<keyword evidence="1" id="KW-1133">Transmembrane helix</keyword>
<dbReference type="InterPro" id="IPR010982">
    <property type="entry name" value="Lambda_DNA-bd_dom_sf"/>
</dbReference>
<dbReference type="InterPro" id="IPR050400">
    <property type="entry name" value="Bact_Cytoskel_RodZ"/>
</dbReference>
<evidence type="ECO:0000313" key="4">
    <source>
        <dbReference type="Proteomes" id="UP000565723"/>
    </source>
</evidence>
<dbReference type="Proteomes" id="UP000565723">
    <property type="component" value="Unassembled WGS sequence"/>
</dbReference>
<organism evidence="3 4">
    <name type="scientific">Ruegeria pomeroyi</name>
    <dbReference type="NCBI Taxonomy" id="89184"/>
    <lineage>
        <taxon>Bacteria</taxon>
        <taxon>Pseudomonadati</taxon>
        <taxon>Pseudomonadota</taxon>
        <taxon>Alphaproteobacteria</taxon>
        <taxon>Rhodobacterales</taxon>
        <taxon>Roseobacteraceae</taxon>
        <taxon>Ruegeria</taxon>
    </lineage>
</organism>
<dbReference type="RefSeq" id="WP_030003230.1">
    <property type="nucleotide sequence ID" value="NZ_CP076685.1"/>
</dbReference>
<dbReference type="GO" id="GO:0003677">
    <property type="term" value="F:DNA binding"/>
    <property type="evidence" value="ECO:0007669"/>
    <property type="project" value="InterPro"/>
</dbReference>
<feature type="transmembrane region" description="Helical" evidence="1">
    <location>
        <begin position="154"/>
        <end position="173"/>
    </location>
</feature>
<dbReference type="Pfam" id="PF13464">
    <property type="entry name" value="RodZ_C"/>
    <property type="match status" value="1"/>
</dbReference>
<dbReference type="EMBL" id="JABXIY010000042">
    <property type="protein sequence ID" value="NVK98291.1"/>
    <property type="molecule type" value="Genomic_DNA"/>
</dbReference>
<comment type="caution">
    <text evidence="3">The sequence shown here is derived from an EMBL/GenBank/DDBJ whole genome shotgun (WGS) entry which is preliminary data.</text>
</comment>
<feature type="domain" description="Cytoskeleton protein RodZ-like C-terminal" evidence="2">
    <location>
        <begin position="285"/>
        <end position="357"/>
    </location>
</feature>
<keyword evidence="1" id="KW-0812">Transmembrane</keyword>
<dbReference type="PANTHER" id="PTHR34475">
    <property type="match status" value="1"/>
</dbReference>
<dbReference type="InterPro" id="IPR025194">
    <property type="entry name" value="RodZ-like_C"/>
</dbReference>
<evidence type="ECO:0000313" key="3">
    <source>
        <dbReference type="EMBL" id="NVK98291.1"/>
    </source>
</evidence>
<reference evidence="3 4" key="1">
    <citation type="journal article" date="2020" name="Proc. Natl. Acad. Sci. U.S.A.">
        <title>Ecological drivers of bacterial community assembly in synthetic phycospheres.</title>
        <authorList>
            <person name="Fu H."/>
            <person name="Uchimiya M."/>
            <person name="Gore J."/>
            <person name="Moran M.A."/>
        </authorList>
    </citation>
    <scope>NUCLEOTIDE SEQUENCE [LARGE SCALE GENOMIC DNA]</scope>
    <source>
        <strain evidence="3">HF-Din03</strain>
    </source>
</reference>
<evidence type="ECO:0000256" key="1">
    <source>
        <dbReference type="SAM" id="Phobius"/>
    </source>
</evidence>
<dbReference type="AlphaFoldDB" id="A0A850LJL2"/>
<keyword evidence="1" id="KW-0472">Membrane</keyword>
<dbReference type="Pfam" id="PF13413">
    <property type="entry name" value="HTH_25"/>
    <property type="match status" value="1"/>
</dbReference>
<sequence length="401" mass="43128">MIGRRSQRKSADVEEEKPRGFDDFELRLGDTMRGERATMGKSLLDVQRELRIKANYIAAIENCDPSAFDTPGFIAGYVRSYARYLGMNPDDCFAQFCAESGFEVAHGMSAQASSVKKPGIPAQRRPVSNDPFIAPNTPFAPGRDSLLSQIEPRAIGSILVLAALIGGIGYGGWSVLKEVQQVQVAPVEQAPLVLSDLDPLNGAGGTLETAMAPPSVEALDRLYRPQALDVPVLVARDAPIATLDPRTVGNFQAPELPEIQLSATQRAVEALLPQVVEDLEPTLKIVAVSPAWMRVTAADGSVIFEGTLGTVEQGSIYEIPLTEEPPTLRVGESGAVYFAMNGAHFGPVGPRGTVTKNVQLSMDAVFERFEIADLEAEQNFALRQLLVAEAQNTQPQQAAAD</sequence>
<proteinExistence type="predicted"/>
<gene>
    <name evidence="3" type="ORF">HW564_15315</name>
</gene>
<protein>
    <submittedName>
        <fullName evidence="3">DUF4115 domain-containing protein</fullName>
    </submittedName>
</protein>
<evidence type="ECO:0000259" key="2">
    <source>
        <dbReference type="Pfam" id="PF13464"/>
    </source>
</evidence>
<name>A0A850LJL2_9RHOB</name>
<dbReference type="PANTHER" id="PTHR34475:SF1">
    <property type="entry name" value="CYTOSKELETON PROTEIN RODZ"/>
    <property type="match status" value="1"/>
</dbReference>
<dbReference type="Gene3D" id="1.10.260.40">
    <property type="entry name" value="lambda repressor-like DNA-binding domains"/>
    <property type="match status" value="1"/>
</dbReference>
<accession>A0A850LJL2</accession>